<evidence type="ECO:0000313" key="1">
    <source>
        <dbReference type="EMBL" id="GBL92152.1"/>
    </source>
</evidence>
<evidence type="ECO:0000313" key="2">
    <source>
        <dbReference type="Proteomes" id="UP000499080"/>
    </source>
</evidence>
<proteinExistence type="predicted"/>
<comment type="caution">
    <text evidence="1">The sequence shown here is derived from an EMBL/GenBank/DDBJ whole genome shotgun (WGS) entry which is preliminary data.</text>
</comment>
<sequence>MCQDSFIPSSAGMYDETHTFPFSWRWNGEIRKEDKWWGGFDENKKNEEREDHVSCYCSGPEIYTWNGFFVFRILSFLDYKKIV</sequence>
<name>A0A4Y2BIQ6_ARAVE</name>
<protein>
    <submittedName>
        <fullName evidence="1">Uncharacterized protein</fullName>
    </submittedName>
</protein>
<organism evidence="1 2">
    <name type="scientific">Araneus ventricosus</name>
    <name type="common">Orbweaver spider</name>
    <name type="synonym">Epeira ventricosa</name>
    <dbReference type="NCBI Taxonomy" id="182803"/>
    <lineage>
        <taxon>Eukaryota</taxon>
        <taxon>Metazoa</taxon>
        <taxon>Ecdysozoa</taxon>
        <taxon>Arthropoda</taxon>
        <taxon>Chelicerata</taxon>
        <taxon>Arachnida</taxon>
        <taxon>Araneae</taxon>
        <taxon>Araneomorphae</taxon>
        <taxon>Entelegynae</taxon>
        <taxon>Araneoidea</taxon>
        <taxon>Araneidae</taxon>
        <taxon>Araneus</taxon>
    </lineage>
</organism>
<dbReference type="AlphaFoldDB" id="A0A4Y2BIQ6"/>
<dbReference type="Proteomes" id="UP000499080">
    <property type="component" value="Unassembled WGS sequence"/>
</dbReference>
<gene>
    <name evidence="1" type="ORF">AVEN_91500_1</name>
</gene>
<keyword evidence="2" id="KW-1185">Reference proteome</keyword>
<accession>A0A4Y2BIQ6</accession>
<reference evidence="1 2" key="1">
    <citation type="journal article" date="2019" name="Sci. Rep.">
        <title>Orb-weaving spider Araneus ventricosus genome elucidates the spidroin gene catalogue.</title>
        <authorList>
            <person name="Kono N."/>
            <person name="Nakamura H."/>
            <person name="Ohtoshi R."/>
            <person name="Moran D.A.P."/>
            <person name="Shinohara A."/>
            <person name="Yoshida Y."/>
            <person name="Fujiwara M."/>
            <person name="Mori M."/>
            <person name="Tomita M."/>
            <person name="Arakawa K."/>
        </authorList>
    </citation>
    <scope>NUCLEOTIDE SEQUENCE [LARGE SCALE GENOMIC DNA]</scope>
</reference>
<dbReference type="EMBL" id="BGPR01000084">
    <property type="protein sequence ID" value="GBL92152.1"/>
    <property type="molecule type" value="Genomic_DNA"/>
</dbReference>